<protein>
    <submittedName>
        <fullName evidence="1">Uncharacterized protein</fullName>
    </submittedName>
</protein>
<evidence type="ECO:0000313" key="1">
    <source>
        <dbReference type="EMBL" id="GFB17974.1"/>
    </source>
</evidence>
<organism evidence="1">
    <name type="scientific">Tanacetum cinerariifolium</name>
    <name type="common">Dalmatian daisy</name>
    <name type="synonym">Chrysanthemum cinerariifolium</name>
    <dbReference type="NCBI Taxonomy" id="118510"/>
    <lineage>
        <taxon>Eukaryota</taxon>
        <taxon>Viridiplantae</taxon>
        <taxon>Streptophyta</taxon>
        <taxon>Embryophyta</taxon>
        <taxon>Tracheophyta</taxon>
        <taxon>Spermatophyta</taxon>
        <taxon>Magnoliopsida</taxon>
        <taxon>eudicotyledons</taxon>
        <taxon>Gunneridae</taxon>
        <taxon>Pentapetalae</taxon>
        <taxon>asterids</taxon>
        <taxon>campanulids</taxon>
        <taxon>Asterales</taxon>
        <taxon>Asteraceae</taxon>
        <taxon>Asteroideae</taxon>
        <taxon>Anthemideae</taxon>
        <taxon>Anthemidinae</taxon>
        <taxon>Tanacetum</taxon>
    </lineage>
</organism>
<gene>
    <name evidence="1" type="ORF">Tci_689945</name>
</gene>
<comment type="caution">
    <text evidence="1">The sequence shown here is derived from an EMBL/GenBank/DDBJ whole genome shotgun (WGS) entry which is preliminary data.</text>
</comment>
<name>A0A699L2J2_TANCI</name>
<dbReference type="EMBL" id="BKCJ010569346">
    <property type="protein sequence ID" value="GFB17974.1"/>
    <property type="molecule type" value="Genomic_DNA"/>
</dbReference>
<dbReference type="AlphaFoldDB" id="A0A699L2J2"/>
<feature type="non-terminal residue" evidence="1">
    <location>
        <position position="1"/>
    </location>
</feature>
<reference evidence="1" key="1">
    <citation type="journal article" date="2019" name="Sci. Rep.">
        <title>Draft genome of Tanacetum cinerariifolium, the natural source of mosquito coil.</title>
        <authorList>
            <person name="Yamashiro T."/>
            <person name="Shiraishi A."/>
            <person name="Satake H."/>
            <person name="Nakayama K."/>
        </authorList>
    </citation>
    <scope>NUCLEOTIDE SEQUENCE</scope>
</reference>
<proteinExistence type="predicted"/>
<accession>A0A699L2J2</accession>
<sequence length="202" mass="23671">GDIPTDTQDIFLLNHHPLNPRGSTNQKGNRGKKMRVLSLEQTKINQVAKIKKLKKIIKKIEGKKKRTHSLNRECRGKPKENSRRKIVLEDDDDDVAIKATPLSSKSPTIVDYKIYREGKKSYFKIIRADGNSQNYLTFGTMFKNFNREDLEVLRSIIKERFKKKNPVDDMDNMLFQTLKTIFEHHVEDIIWKYQQGAVKVHY</sequence>